<name>A0AAN9PTX4_CLITE</name>
<accession>A0AAN9PTX4</accession>
<dbReference type="Proteomes" id="UP001359559">
    <property type="component" value="Unassembled WGS sequence"/>
</dbReference>
<comment type="caution">
    <text evidence="2">The sequence shown here is derived from an EMBL/GenBank/DDBJ whole genome shotgun (WGS) entry which is preliminary data.</text>
</comment>
<reference evidence="2 3" key="1">
    <citation type="submission" date="2024-01" db="EMBL/GenBank/DDBJ databases">
        <title>The genomes of 5 underutilized Papilionoideae crops provide insights into root nodulation and disease resistance.</title>
        <authorList>
            <person name="Yuan L."/>
        </authorList>
    </citation>
    <scope>NUCLEOTIDE SEQUENCE [LARGE SCALE GENOMIC DNA]</scope>
    <source>
        <strain evidence="2">LY-2023</strain>
        <tissue evidence="2">Leaf</tissue>
    </source>
</reference>
<sequence>MSISKMLRSVITPILHLFSPGFCLILPQTQGLSNSDFALKNLLNTRGNESSGRVESISEKKKKEEEEALEIVKP</sequence>
<evidence type="ECO:0000313" key="3">
    <source>
        <dbReference type="Proteomes" id="UP001359559"/>
    </source>
</evidence>
<evidence type="ECO:0000313" key="2">
    <source>
        <dbReference type="EMBL" id="KAK7310551.1"/>
    </source>
</evidence>
<keyword evidence="3" id="KW-1185">Reference proteome</keyword>
<dbReference type="EMBL" id="JAYKXN010000002">
    <property type="protein sequence ID" value="KAK7310551.1"/>
    <property type="molecule type" value="Genomic_DNA"/>
</dbReference>
<feature type="compositionally biased region" description="Basic and acidic residues" evidence="1">
    <location>
        <begin position="56"/>
        <end position="74"/>
    </location>
</feature>
<dbReference type="AlphaFoldDB" id="A0AAN9PTX4"/>
<proteinExistence type="predicted"/>
<organism evidence="2 3">
    <name type="scientific">Clitoria ternatea</name>
    <name type="common">Butterfly pea</name>
    <dbReference type="NCBI Taxonomy" id="43366"/>
    <lineage>
        <taxon>Eukaryota</taxon>
        <taxon>Viridiplantae</taxon>
        <taxon>Streptophyta</taxon>
        <taxon>Embryophyta</taxon>
        <taxon>Tracheophyta</taxon>
        <taxon>Spermatophyta</taxon>
        <taxon>Magnoliopsida</taxon>
        <taxon>eudicotyledons</taxon>
        <taxon>Gunneridae</taxon>
        <taxon>Pentapetalae</taxon>
        <taxon>rosids</taxon>
        <taxon>fabids</taxon>
        <taxon>Fabales</taxon>
        <taxon>Fabaceae</taxon>
        <taxon>Papilionoideae</taxon>
        <taxon>50 kb inversion clade</taxon>
        <taxon>NPAAA clade</taxon>
        <taxon>indigoferoid/millettioid clade</taxon>
        <taxon>Phaseoleae</taxon>
        <taxon>Clitoria</taxon>
    </lineage>
</organism>
<evidence type="ECO:0000256" key="1">
    <source>
        <dbReference type="SAM" id="MobiDB-lite"/>
    </source>
</evidence>
<gene>
    <name evidence="2" type="ORF">RJT34_08123</name>
</gene>
<feature type="region of interest" description="Disordered" evidence="1">
    <location>
        <begin position="47"/>
        <end position="74"/>
    </location>
</feature>
<protein>
    <submittedName>
        <fullName evidence="2">Uncharacterized protein</fullName>
    </submittedName>
</protein>